<feature type="non-terminal residue" evidence="7">
    <location>
        <position position="269"/>
    </location>
</feature>
<keyword evidence="3" id="KW-0788">Thiol protease</keyword>
<evidence type="ECO:0000256" key="5">
    <source>
        <dbReference type="SAM" id="MobiDB-lite"/>
    </source>
</evidence>
<sequence length="269" mass="31446">MNKDIIDRKNDKQKKGKKKDLPDDKKLGDHILTSMNNKWGPNEQSLNIKEKGTNNIQNNSLVNQQINCHHIYKLNDSCLKKNYAVCKLCYKKRCIFHYVNGFQLYGWLNFKWTDPDGFLELSIRQKKKFHAWKRLSDLYVNPIVMSPNLYNNCIRQGFVADCSFLSSLTVLIEYEKKHNVPVLSSIISPYISDYTQKNKNWPIFNPSGMYICRLNCNGIQRKIIIDDYVPVKSNNSLLVAYSNNEKELWVTLLEERTENLSLEKNLGKV</sequence>
<dbReference type="AlphaFoldDB" id="A0A1A8WDI7"/>
<name>A0A1A8WDI7_PLAOA</name>
<dbReference type="PANTHER" id="PTHR46143:SF1">
    <property type="entry name" value="CALPAIN-7"/>
    <property type="match status" value="1"/>
</dbReference>
<evidence type="ECO:0000313" key="7">
    <source>
        <dbReference type="EMBL" id="SBS91069.1"/>
    </source>
</evidence>
<accession>A0A1A8WDI7</accession>
<dbReference type="GO" id="GO:0004198">
    <property type="term" value="F:calcium-dependent cysteine-type endopeptidase activity"/>
    <property type="evidence" value="ECO:0007669"/>
    <property type="project" value="InterPro"/>
</dbReference>
<evidence type="ECO:0000313" key="8">
    <source>
        <dbReference type="Proteomes" id="UP000078560"/>
    </source>
</evidence>
<feature type="compositionally biased region" description="Basic and acidic residues" evidence="5">
    <location>
        <begin position="1"/>
        <end position="10"/>
    </location>
</feature>
<dbReference type="PANTHER" id="PTHR46143">
    <property type="entry name" value="CALPAIN-7"/>
    <property type="match status" value="1"/>
</dbReference>
<dbReference type="Proteomes" id="UP000078560">
    <property type="component" value="Unassembled WGS sequence"/>
</dbReference>
<feature type="compositionally biased region" description="Basic and acidic residues" evidence="5">
    <location>
        <begin position="19"/>
        <end position="29"/>
    </location>
</feature>
<keyword evidence="1" id="KW-0645">Protease</keyword>
<dbReference type="PROSITE" id="PS50203">
    <property type="entry name" value="CALPAIN_CAT"/>
    <property type="match status" value="1"/>
</dbReference>
<evidence type="ECO:0000256" key="3">
    <source>
        <dbReference type="ARBA" id="ARBA00022807"/>
    </source>
</evidence>
<organism evidence="7 8">
    <name type="scientific">Plasmodium ovale curtisi</name>
    <dbReference type="NCBI Taxonomy" id="864141"/>
    <lineage>
        <taxon>Eukaryota</taxon>
        <taxon>Sar</taxon>
        <taxon>Alveolata</taxon>
        <taxon>Apicomplexa</taxon>
        <taxon>Aconoidasida</taxon>
        <taxon>Haemosporida</taxon>
        <taxon>Plasmodiidae</taxon>
        <taxon>Plasmodium</taxon>
        <taxon>Plasmodium (Plasmodium)</taxon>
    </lineage>
</organism>
<dbReference type="InterPro" id="IPR038765">
    <property type="entry name" value="Papain-like_cys_pep_sf"/>
</dbReference>
<evidence type="ECO:0000256" key="1">
    <source>
        <dbReference type="ARBA" id="ARBA00022670"/>
    </source>
</evidence>
<feature type="domain" description="Calpain catalytic" evidence="6">
    <location>
        <begin position="132"/>
        <end position="255"/>
    </location>
</feature>
<keyword evidence="2" id="KW-0378">Hydrolase</keyword>
<evidence type="ECO:0000259" key="6">
    <source>
        <dbReference type="PROSITE" id="PS50203"/>
    </source>
</evidence>
<comment type="caution">
    <text evidence="4">Lacks conserved residue(s) required for the propagation of feature annotation.</text>
</comment>
<dbReference type="SUPFAM" id="SSF54001">
    <property type="entry name" value="Cysteine proteinases"/>
    <property type="match status" value="1"/>
</dbReference>
<dbReference type="InterPro" id="IPR051297">
    <property type="entry name" value="PalB/RIM13"/>
</dbReference>
<protein>
    <submittedName>
        <fullName evidence="7">Calpain, putative (Pcalp)</fullName>
    </submittedName>
</protein>
<evidence type="ECO:0000256" key="4">
    <source>
        <dbReference type="PROSITE-ProRule" id="PRU00239"/>
    </source>
</evidence>
<dbReference type="InterPro" id="IPR001300">
    <property type="entry name" value="Peptidase_C2_calpain_cat"/>
</dbReference>
<evidence type="ECO:0000256" key="2">
    <source>
        <dbReference type="ARBA" id="ARBA00022801"/>
    </source>
</evidence>
<dbReference type="GO" id="GO:0006508">
    <property type="term" value="P:proteolysis"/>
    <property type="evidence" value="ECO:0007669"/>
    <property type="project" value="UniProtKB-KW"/>
</dbReference>
<gene>
    <name evidence="7" type="ORF">POVCU2_0065220</name>
</gene>
<proteinExistence type="predicted"/>
<dbReference type="EMBL" id="FLQU01001030">
    <property type="protein sequence ID" value="SBS91069.1"/>
    <property type="molecule type" value="Genomic_DNA"/>
</dbReference>
<reference evidence="8" key="1">
    <citation type="submission" date="2016-05" db="EMBL/GenBank/DDBJ databases">
        <authorList>
            <person name="Naeem Raeece"/>
        </authorList>
    </citation>
    <scope>NUCLEOTIDE SEQUENCE [LARGE SCALE GENOMIC DNA]</scope>
</reference>
<dbReference type="Pfam" id="PF00648">
    <property type="entry name" value="Peptidase_C2"/>
    <property type="match status" value="1"/>
</dbReference>
<feature type="region of interest" description="Disordered" evidence="5">
    <location>
        <begin position="1"/>
        <end position="29"/>
    </location>
</feature>